<dbReference type="InterPro" id="IPR001155">
    <property type="entry name" value="OxRdtase_FMN_N"/>
</dbReference>
<comment type="caution">
    <text evidence="7">The sequence shown here is derived from an EMBL/GenBank/DDBJ whole genome shotgun (WGS) entry which is preliminary data.</text>
</comment>
<dbReference type="RefSeq" id="WP_023952190.1">
    <property type="nucleotide sequence ID" value="NZ_AYSV01000101.1"/>
</dbReference>
<evidence type="ECO:0000256" key="3">
    <source>
        <dbReference type="ARBA" id="ARBA00022643"/>
    </source>
</evidence>
<accession>V8FX97</accession>
<keyword evidence="5 7" id="KW-0560">Oxidoreductase</keyword>
<evidence type="ECO:0000256" key="1">
    <source>
        <dbReference type="ARBA" id="ARBA00001917"/>
    </source>
</evidence>
<dbReference type="GO" id="GO:0003959">
    <property type="term" value="F:NADPH dehydrogenase activity"/>
    <property type="evidence" value="ECO:0007669"/>
    <property type="project" value="UniProtKB-EC"/>
</dbReference>
<name>V8FX97_9BURK</name>
<sequence>MAKFRFLQTPLELKSLSLKNRLVMPPMCQYSAKDGMPNDWHFVHYTSRAIGGVGLIIIEMTNVAPNGRISPRCLGLWNDEQRDAFKRIVDAVHAQGGKIGIQIAHAGRKAQDCDDVVTPSAIHYGQEDFPGQHLKTPRALTEDEIEQIIQAFQQSVKRAVEAGFDMIELHGAHGYLIHQFSSPKSNHRDDSYGKDRFLFGEKVIKAAKSVMPADMPLAMRISAQEYSENGYDSDYGVQMAMRFKAAGVDIFDVSGGGNGVLHPNHHPQFNAGYQVYLARKIKQATQLPVIAVGLLDDPSLADHVLGIGDADLIAVGRGLLRDPYWYLNAQYKQNASDSTGVESVPPQYQRGYM</sequence>
<comment type="cofactor">
    <cofactor evidence="1">
        <name>FMN</name>
        <dbReference type="ChEBI" id="CHEBI:58210"/>
    </cofactor>
</comment>
<reference evidence="7 8" key="1">
    <citation type="submission" date="2013-11" db="EMBL/GenBank/DDBJ databases">
        <title>Genomic analysis of Pelistega sp. HM-7.</title>
        <authorList>
            <person name="Kumbhare S.V."/>
            <person name="Shetty S.A."/>
            <person name="Sharma O."/>
            <person name="Dhotre D.P."/>
        </authorList>
    </citation>
    <scope>NUCLEOTIDE SEQUENCE [LARGE SCALE GENOMIC DNA]</scope>
    <source>
        <strain evidence="7 8">HM-7</strain>
    </source>
</reference>
<evidence type="ECO:0000256" key="2">
    <source>
        <dbReference type="ARBA" id="ARBA00022630"/>
    </source>
</evidence>
<dbReference type="InterPro" id="IPR013785">
    <property type="entry name" value="Aldolase_TIM"/>
</dbReference>
<keyword evidence="2" id="KW-0285">Flavoprotein</keyword>
<keyword evidence="8" id="KW-1185">Reference proteome</keyword>
<evidence type="ECO:0000313" key="8">
    <source>
        <dbReference type="Proteomes" id="UP000018766"/>
    </source>
</evidence>
<dbReference type="EMBL" id="AYSV01000101">
    <property type="protein sequence ID" value="ETD68805.1"/>
    <property type="molecule type" value="Genomic_DNA"/>
</dbReference>
<dbReference type="Gene3D" id="3.20.20.70">
    <property type="entry name" value="Aldolase class I"/>
    <property type="match status" value="1"/>
</dbReference>
<dbReference type="CDD" id="cd02932">
    <property type="entry name" value="OYE_YqiM_FMN"/>
    <property type="match status" value="1"/>
</dbReference>
<dbReference type="OrthoDB" id="8523426at2"/>
<evidence type="ECO:0000256" key="5">
    <source>
        <dbReference type="ARBA" id="ARBA00023002"/>
    </source>
</evidence>
<protein>
    <submittedName>
        <fullName evidence="7">NADPH dehydrogenase</fullName>
        <ecNumber evidence="7">1.6.99.1</ecNumber>
    </submittedName>
</protein>
<evidence type="ECO:0000259" key="6">
    <source>
        <dbReference type="Pfam" id="PF00724"/>
    </source>
</evidence>
<proteinExistence type="predicted"/>
<dbReference type="PANTHER" id="PTHR43303:SF4">
    <property type="entry name" value="NADPH DEHYDROGENASE C23G7.10C-RELATED"/>
    <property type="match status" value="1"/>
</dbReference>
<gene>
    <name evidence="7" type="ORF">V757_09850</name>
</gene>
<dbReference type="InterPro" id="IPR044152">
    <property type="entry name" value="YqjM-like"/>
</dbReference>
<dbReference type="GO" id="GO:0010181">
    <property type="term" value="F:FMN binding"/>
    <property type="evidence" value="ECO:0007669"/>
    <property type="project" value="InterPro"/>
</dbReference>
<dbReference type="PATRIC" id="fig|1414851.3.peg.2052"/>
<dbReference type="PANTHER" id="PTHR43303">
    <property type="entry name" value="NADPH DEHYDROGENASE C23G7.10C-RELATED"/>
    <property type="match status" value="1"/>
</dbReference>
<dbReference type="EC" id="1.6.99.1" evidence="7"/>
<dbReference type="GO" id="GO:0050661">
    <property type="term" value="F:NADP binding"/>
    <property type="evidence" value="ECO:0007669"/>
    <property type="project" value="InterPro"/>
</dbReference>
<dbReference type="SUPFAM" id="SSF51395">
    <property type="entry name" value="FMN-linked oxidoreductases"/>
    <property type="match status" value="1"/>
</dbReference>
<keyword evidence="3" id="KW-0288">FMN</keyword>
<keyword evidence="4" id="KW-0521">NADP</keyword>
<organism evidence="7 8">
    <name type="scientific">Pelistega indica</name>
    <dbReference type="NCBI Taxonomy" id="1414851"/>
    <lineage>
        <taxon>Bacteria</taxon>
        <taxon>Pseudomonadati</taxon>
        <taxon>Pseudomonadota</taxon>
        <taxon>Betaproteobacteria</taxon>
        <taxon>Burkholderiales</taxon>
        <taxon>Alcaligenaceae</taxon>
        <taxon>Pelistega</taxon>
    </lineage>
</organism>
<dbReference type="Pfam" id="PF00724">
    <property type="entry name" value="Oxidored_FMN"/>
    <property type="match status" value="1"/>
</dbReference>
<dbReference type="Proteomes" id="UP000018766">
    <property type="component" value="Unassembled WGS sequence"/>
</dbReference>
<feature type="domain" description="NADH:flavin oxidoreductase/NADH oxidase N-terminal" evidence="6">
    <location>
        <begin position="9"/>
        <end position="332"/>
    </location>
</feature>
<evidence type="ECO:0000256" key="4">
    <source>
        <dbReference type="ARBA" id="ARBA00022857"/>
    </source>
</evidence>
<evidence type="ECO:0000313" key="7">
    <source>
        <dbReference type="EMBL" id="ETD68805.1"/>
    </source>
</evidence>
<dbReference type="AlphaFoldDB" id="V8FX97"/>